<evidence type="ECO:0000256" key="3">
    <source>
        <dbReference type="ARBA" id="ARBA00022989"/>
    </source>
</evidence>
<evidence type="ECO:0000256" key="1">
    <source>
        <dbReference type="ARBA" id="ARBA00004370"/>
    </source>
</evidence>
<reference evidence="9" key="1">
    <citation type="submission" date="2017-01" db="EMBL/GenBank/DDBJ databases">
        <title>Comparative genomics of anhydrobiosis in the tardigrade Hypsibius dujardini.</title>
        <authorList>
            <person name="Yoshida Y."/>
            <person name="Koutsovoulos G."/>
            <person name="Laetsch D."/>
            <person name="Stevens L."/>
            <person name="Kumar S."/>
            <person name="Horikawa D."/>
            <person name="Ishino K."/>
            <person name="Komine S."/>
            <person name="Tomita M."/>
            <person name="Blaxter M."/>
            <person name="Arakawa K."/>
        </authorList>
    </citation>
    <scope>NUCLEOTIDE SEQUENCE [LARGE SCALE GENOMIC DNA]</scope>
    <source>
        <strain evidence="9">Z151</strain>
    </source>
</reference>
<feature type="domain" description="G-protein coupled receptors family 1 profile" evidence="7">
    <location>
        <begin position="47"/>
        <end position="317"/>
    </location>
</feature>
<dbReference type="GO" id="GO:0016020">
    <property type="term" value="C:membrane"/>
    <property type="evidence" value="ECO:0007669"/>
    <property type="project" value="UniProtKB-SubCell"/>
</dbReference>
<evidence type="ECO:0000259" key="7">
    <source>
        <dbReference type="PROSITE" id="PS50262"/>
    </source>
</evidence>
<feature type="transmembrane region" description="Helical" evidence="6">
    <location>
        <begin position="147"/>
        <end position="168"/>
    </location>
</feature>
<proteinExistence type="predicted"/>
<comment type="subcellular location">
    <subcellularLocation>
        <location evidence="1">Membrane</location>
    </subcellularLocation>
</comment>
<dbReference type="AlphaFoldDB" id="A0A1W0WVP3"/>
<gene>
    <name evidence="8" type="ORF">BV898_06694</name>
</gene>
<dbReference type="InterPro" id="IPR000276">
    <property type="entry name" value="GPCR_Rhodpsn"/>
</dbReference>
<evidence type="ECO:0000256" key="5">
    <source>
        <dbReference type="SAM" id="MobiDB-lite"/>
    </source>
</evidence>
<dbReference type="PROSITE" id="PS50262">
    <property type="entry name" value="G_PROTEIN_RECEP_F1_2"/>
    <property type="match status" value="1"/>
</dbReference>
<protein>
    <recommendedName>
        <fullName evidence="7">G-protein coupled receptors family 1 profile domain-containing protein</fullName>
    </recommendedName>
</protein>
<accession>A0A1W0WVP3</accession>
<feature type="transmembrane region" description="Helical" evidence="6">
    <location>
        <begin position="104"/>
        <end position="126"/>
    </location>
</feature>
<evidence type="ECO:0000256" key="4">
    <source>
        <dbReference type="ARBA" id="ARBA00023136"/>
    </source>
</evidence>
<dbReference type="PROSITE" id="PS00237">
    <property type="entry name" value="G_PROTEIN_RECEP_F1_1"/>
    <property type="match status" value="1"/>
</dbReference>
<feature type="transmembrane region" description="Helical" evidence="6">
    <location>
        <begin position="39"/>
        <end position="59"/>
    </location>
</feature>
<dbReference type="GO" id="GO:0004930">
    <property type="term" value="F:G protein-coupled receptor activity"/>
    <property type="evidence" value="ECO:0007669"/>
    <property type="project" value="InterPro"/>
</dbReference>
<organism evidence="8 9">
    <name type="scientific">Hypsibius exemplaris</name>
    <name type="common">Freshwater tardigrade</name>
    <dbReference type="NCBI Taxonomy" id="2072580"/>
    <lineage>
        <taxon>Eukaryota</taxon>
        <taxon>Metazoa</taxon>
        <taxon>Ecdysozoa</taxon>
        <taxon>Tardigrada</taxon>
        <taxon>Eutardigrada</taxon>
        <taxon>Parachela</taxon>
        <taxon>Hypsibioidea</taxon>
        <taxon>Hypsibiidae</taxon>
        <taxon>Hypsibius</taxon>
    </lineage>
</organism>
<dbReference type="PANTHER" id="PTHR45698:SF1">
    <property type="entry name" value="TRACE AMINE-ASSOCIATED RECEPTOR 13C-LIKE"/>
    <property type="match status" value="1"/>
</dbReference>
<dbReference type="Pfam" id="PF00001">
    <property type="entry name" value="7tm_1"/>
    <property type="match status" value="1"/>
</dbReference>
<feature type="transmembrane region" description="Helical" evidence="6">
    <location>
        <begin position="66"/>
        <end position="84"/>
    </location>
</feature>
<dbReference type="Gene3D" id="1.20.1070.10">
    <property type="entry name" value="Rhodopsin 7-helix transmembrane proteins"/>
    <property type="match status" value="1"/>
</dbReference>
<dbReference type="SUPFAM" id="SSF81321">
    <property type="entry name" value="Family A G protein-coupled receptor-like"/>
    <property type="match status" value="1"/>
</dbReference>
<feature type="region of interest" description="Disordered" evidence="5">
    <location>
        <begin position="349"/>
        <end position="378"/>
    </location>
</feature>
<feature type="transmembrane region" description="Helical" evidence="6">
    <location>
        <begin position="301"/>
        <end position="320"/>
    </location>
</feature>
<keyword evidence="4 6" id="KW-0472">Membrane</keyword>
<dbReference type="InterPro" id="IPR017452">
    <property type="entry name" value="GPCR_Rhodpsn_7TM"/>
</dbReference>
<feature type="transmembrane region" description="Helical" evidence="6">
    <location>
        <begin position="258"/>
        <end position="281"/>
    </location>
</feature>
<dbReference type="CDD" id="cd00637">
    <property type="entry name" value="7tm_classA_rhodopsin-like"/>
    <property type="match status" value="1"/>
</dbReference>
<keyword evidence="9" id="KW-1185">Reference proteome</keyword>
<dbReference type="PANTHER" id="PTHR45698">
    <property type="entry name" value="TRACE AMINE-ASSOCIATED RECEPTOR 19N-RELATED"/>
    <property type="match status" value="1"/>
</dbReference>
<evidence type="ECO:0000256" key="2">
    <source>
        <dbReference type="ARBA" id="ARBA00022692"/>
    </source>
</evidence>
<evidence type="ECO:0000256" key="6">
    <source>
        <dbReference type="SAM" id="Phobius"/>
    </source>
</evidence>
<feature type="transmembrane region" description="Helical" evidence="6">
    <location>
        <begin position="202"/>
        <end position="219"/>
    </location>
</feature>
<evidence type="ECO:0000313" key="9">
    <source>
        <dbReference type="Proteomes" id="UP000192578"/>
    </source>
</evidence>
<dbReference type="EMBL" id="MTYJ01000041">
    <property type="protein sequence ID" value="OQV19272.1"/>
    <property type="molecule type" value="Genomic_DNA"/>
</dbReference>
<dbReference type="OrthoDB" id="5984709at2759"/>
<comment type="caution">
    <text evidence="8">The sequence shown here is derived from an EMBL/GenBank/DDBJ whole genome shotgun (WGS) entry which is preliminary data.</text>
</comment>
<keyword evidence="3 6" id="KW-1133">Transmembrane helix</keyword>
<dbReference type="Proteomes" id="UP000192578">
    <property type="component" value="Unassembled WGS sequence"/>
</dbReference>
<evidence type="ECO:0000313" key="8">
    <source>
        <dbReference type="EMBL" id="OQV19272.1"/>
    </source>
</evidence>
<name>A0A1W0WVP3_HYPEX</name>
<sequence length="378" mass="41956">MNSTVSLQFYNGTITNRTGLAPCPPIKPAEWMETQLPPLAFSTTIIATQLFNLIIFALWRNKDPYIFLHICLAVASFFAGLALASSVPLRYITLTPVNFFLTKFFGIAVLFYTTSASILANVAISLDRWLSVEFAIKYRTTITKKKALVAGILLTFVVPVVLSVPRYVIYWKDITVDRCVGTKHFSPKGIGAEFTEVMMGPVFLPLLFVSQLRILMIAAKQRLRRFTQTHRAVVPFVCSDAGHGPAAAVIHVGEVVSVLWSSFLGSMAIVVCALISHVPNYLMSVFVEKSVVKFSASTRRLGAYMTFIQHCVSPVIYLLFWPKYRTAVVRLFLRLRMVVTLHSSVATHSTHSHSSRRGTGVASVQHGHVMGTNRNGKP</sequence>
<keyword evidence="2 6" id="KW-0812">Transmembrane</keyword>